<feature type="region of interest" description="Disordered" evidence="1">
    <location>
        <begin position="1"/>
        <end position="34"/>
    </location>
</feature>
<gene>
    <name evidence="3" type="ORF">Adt_38354</name>
</gene>
<dbReference type="EMBL" id="JBFOLK010000012">
    <property type="protein sequence ID" value="KAL2470218.1"/>
    <property type="molecule type" value="Genomic_DNA"/>
</dbReference>
<evidence type="ECO:0000256" key="1">
    <source>
        <dbReference type="SAM" id="MobiDB-lite"/>
    </source>
</evidence>
<dbReference type="AlphaFoldDB" id="A0ABD1Q216"/>
<dbReference type="Proteomes" id="UP001604336">
    <property type="component" value="Unassembled WGS sequence"/>
</dbReference>
<name>A0ABD1Q216_9LAMI</name>
<feature type="domain" description="Transposase MuDR plant" evidence="2">
    <location>
        <begin position="108"/>
        <end position="149"/>
    </location>
</feature>
<reference evidence="4" key="1">
    <citation type="submission" date="2024-07" db="EMBL/GenBank/DDBJ databases">
        <title>Two chromosome-level genome assemblies of Korean endemic species Abeliophyllum distichum and Forsythia ovata (Oleaceae).</title>
        <authorList>
            <person name="Jang H."/>
        </authorList>
    </citation>
    <scope>NUCLEOTIDE SEQUENCE [LARGE SCALE GENOMIC DNA]</scope>
</reference>
<sequence length="162" mass="18930">MTEVCNLLKLETDEPQSGAEIEDENIDSSFQDSENDIDDEVDDLVYKDNVVEDVEWELNRQRLDVENHHLESSCYLSSEELNIDYSSDDEDNYKFPEFCESNMKDPRLEVGMEFKSIVEFKQAVRNYGIKNRYSVKFKVNDPKRAQGVCIRMVVHGRFGLLK</sequence>
<protein>
    <submittedName>
        <fullName evidence="3">DBD Tnp Mut domain-containing protein</fullName>
    </submittedName>
</protein>
<comment type="caution">
    <text evidence="3">The sequence shown here is derived from an EMBL/GenBank/DDBJ whole genome shotgun (WGS) entry which is preliminary data.</text>
</comment>
<organism evidence="3 4">
    <name type="scientific">Abeliophyllum distichum</name>
    <dbReference type="NCBI Taxonomy" id="126358"/>
    <lineage>
        <taxon>Eukaryota</taxon>
        <taxon>Viridiplantae</taxon>
        <taxon>Streptophyta</taxon>
        <taxon>Embryophyta</taxon>
        <taxon>Tracheophyta</taxon>
        <taxon>Spermatophyta</taxon>
        <taxon>Magnoliopsida</taxon>
        <taxon>eudicotyledons</taxon>
        <taxon>Gunneridae</taxon>
        <taxon>Pentapetalae</taxon>
        <taxon>asterids</taxon>
        <taxon>lamiids</taxon>
        <taxon>Lamiales</taxon>
        <taxon>Oleaceae</taxon>
        <taxon>Forsythieae</taxon>
        <taxon>Abeliophyllum</taxon>
    </lineage>
</organism>
<evidence type="ECO:0000313" key="3">
    <source>
        <dbReference type="EMBL" id="KAL2470218.1"/>
    </source>
</evidence>
<keyword evidence="4" id="KW-1185">Reference proteome</keyword>
<dbReference type="Pfam" id="PF03108">
    <property type="entry name" value="DBD_Tnp_Mut"/>
    <property type="match status" value="1"/>
</dbReference>
<dbReference type="InterPro" id="IPR004332">
    <property type="entry name" value="Transposase_MuDR"/>
</dbReference>
<evidence type="ECO:0000313" key="4">
    <source>
        <dbReference type="Proteomes" id="UP001604336"/>
    </source>
</evidence>
<evidence type="ECO:0000259" key="2">
    <source>
        <dbReference type="Pfam" id="PF03108"/>
    </source>
</evidence>
<accession>A0ABD1Q216</accession>
<proteinExistence type="predicted"/>